<dbReference type="STRING" id="984262.SGRA_2053"/>
<organism evidence="1 2">
    <name type="scientific">Saprospira grandis (strain Lewin)</name>
    <dbReference type="NCBI Taxonomy" id="984262"/>
    <lineage>
        <taxon>Bacteria</taxon>
        <taxon>Pseudomonadati</taxon>
        <taxon>Bacteroidota</taxon>
        <taxon>Saprospiria</taxon>
        <taxon>Saprospirales</taxon>
        <taxon>Saprospiraceae</taxon>
        <taxon>Saprospira</taxon>
    </lineage>
</organism>
<dbReference type="Proteomes" id="UP000007519">
    <property type="component" value="Chromosome"/>
</dbReference>
<proteinExistence type="predicted"/>
<gene>
    <name evidence="1" type="ordered locus">SGRA_2053</name>
</gene>
<name>H6L2M7_SAPGL</name>
<evidence type="ECO:0000313" key="2">
    <source>
        <dbReference type="Proteomes" id="UP000007519"/>
    </source>
</evidence>
<dbReference type="OrthoDB" id="9832697at2"/>
<reference evidence="1 2" key="1">
    <citation type="journal article" date="2012" name="Stand. Genomic Sci.">
        <title>Complete genome sequencing and analysis of Saprospira grandis str. Lewin, a predatory marine bacterium.</title>
        <authorList>
            <person name="Saw J.H."/>
            <person name="Yuryev A."/>
            <person name="Kanbe M."/>
            <person name="Hou S."/>
            <person name="Young A.G."/>
            <person name="Aizawa S."/>
            <person name="Alam M."/>
        </authorList>
    </citation>
    <scope>NUCLEOTIDE SEQUENCE [LARGE SCALE GENOMIC DNA]</scope>
    <source>
        <strain evidence="1 2">Lewin</strain>
    </source>
</reference>
<dbReference type="HOGENOM" id="CLU_2169308_0_0_10"/>
<dbReference type="AlphaFoldDB" id="H6L2M7"/>
<dbReference type="RefSeq" id="WP_015692404.1">
    <property type="nucleotide sequence ID" value="NC_016940.1"/>
</dbReference>
<keyword evidence="2" id="KW-1185">Reference proteome</keyword>
<dbReference type="KEGG" id="sgn:SGRA_2053"/>
<dbReference type="EMBL" id="CP002831">
    <property type="protein sequence ID" value="AFC24784.1"/>
    <property type="molecule type" value="Genomic_DNA"/>
</dbReference>
<evidence type="ECO:0000313" key="1">
    <source>
        <dbReference type="EMBL" id="AFC24784.1"/>
    </source>
</evidence>
<sequence>MNEKIDWAACVDERIKAENITEENFMSSLEKDGIEFIPLSLEEKMLQQANTTKHSNAISIKQGFILVDKDVESIPLEASTTIYYTEVTTVSSNYPSYNETNAQDSLTTAA</sequence>
<protein>
    <submittedName>
        <fullName evidence="1">Uncharacterized protein</fullName>
    </submittedName>
</protein>
<accession>H6L2M7</accession>